<dbReference type="InterPro" id="IPR011335">
    <property type="entry name" value="Restrct_endonuc-II-like"/>
</dbReference>
<dbReference type="AlphaFoldDB" id="A0A7W6MIV9"/>
<dbReference type="SUPFAM" id="SSF52980">
    <property type="entry name" value="Restriction endonuclease-like"/>
    <property type="match status" value="1"/>
</dbReference>
<accession>A0A7W6MIV9</accession>
<dbReference type="EMBL" id="JACIFV010000009">
    <property type="protein sequence ID" value="MBB4192762.1"/>
    <property type="molecule type" value="Genomic_DNA"/>
</dbReference>
<keyword evidence="2" id="KW-1185">Reference proteome</keyword>
<proteinExistence type="predicted"/>
<name>A0A7W6MIV9_9HYPH</name>
<dbReference type="Proteomes" id="UP000524492">
    <property type="component" value="Unassembled WGS sequence"/>
</dbReference>
<comment type="caution">
    <text evidence="1">The sequence shown here is derived from an EMBL/GenBank/DDBJ whole genome shotgun (WGS) entry which is preliminary data.</text>
</comment>
<reference evidence="1 2" key="1">
    <citation type="submission" date="2020-08" db="EMBL/GenBank/DDBJ databases">
        <title>Genomic Encyclopedia of Type Strains, Phase IV (KMG-V): Genome sequencing to study the core and pangenomes of soil and plant-associated prokaryotes.</title>
        <authorList>
            <person name="Whitman W."/>
        </authorList>
    </citation>
    <scope>NUCLEOTIDE SEQUENCE [LARGE SCALE GENOMIC DNA]</scope>
    <source>
        <strain evidence="1 2">SEMIA 4074</strain>
    </source>
</reference>
<dbReference type="Gene3D" id="3.90.320.10">
    <property type="match status" value="1"/>
</dbReference>
<evidence type="ECO:0000313" key="2">
    <source>
        <dbReference type="Proteomes" id="UP000524492"/>
    </source>
</evidence>
<gene>
    <name evidence="1" type="ORF">GGD53_002922</name>
</gene>
<dbReference type="InterPro" id="IPR011604">
    <property type="entry name" value="PDDEXK-like_dom_sf"/>
</dbReference>
<evidence type="ECO:0000313" key="1">
    <source>
        <dbReference type="EMBL" id="MBB4192762.1"/>
    </source>
</evidence>
<organism evidence="1 2">
    <name type="scientific">Rhizobium aethiopicum</name>
    <dbReference type="NCBI Taxonomy" id="1138170"/>
    <lineage>
        <taxon>Bacteria</taxon>
        <taxon>Pseudomonadati</taxon>
        <taxon>Pseudomonadota</taxon>
        <taxon>Alphaproteobacteria</taxon>
        <taxon>Hyphomicrobiales</taxon>
        <taxon>Rhizobiaceae</taxon>
        <taxon>Rhizobium/Agrobacterium group</taxon>
        <taxon>Rhizobium</taxon>
    </lineage>
</organism>
<sequence>MAPIPKPKPSTIAAIDKHYVDEARDWDSLGISVSLAGAECARALFYEFRWASKPEPATGKRQRLFERGQDDEEKMLRDLRAIGVEVWGEQERARAVHGFVRGKLDGIALGLLEAPKTIHVVECKSLNTKGFKAVIKDGVKKAKPLHHAQIQIYMHVLGYDRGYYYIKCADTQEYHSERVEYDVEFCLRLLANLERIIFTDVPPPKISEDPEFYLCRFCKHNSVCHNGLLPRVTCRTCIHFQPERGGDCHVSCARWAKPLSIDEQRAACPAMLFNPAFVPYEQVDVDEEAETITYRKPDGSIWIDGATREEAA</sequence>
<dbReference type="RefSeq" id="WP_184457013.1">
    <property type="nucleotide sequence ID" value="NZ_JACIFV010000009.1"/>
</dbReference>
<protein>
    <submittedName>
        <fullName evidence="1">Uncharacterized protein</fullName>
    </submittedName>
</protein>